<comment type="cofactor">
    <cofactor evidence="1">
        <name>Mg(2+)</name>
        <dbReference type="ChEBI" id="CHEBI:18420"/>
    </cofactor>
</comment>
<evidence type="ECO:0000256" key="1">
    <source>
        <dbReference type="ARBA" id="ARBA00001946"/>
    </source>
</evidence>
<sequence>MAEDVINNKKPIVFSDVDGTIYNNFIPQQETIEDIKFLIENGGDFNICTGNPCFQRMFWLSERLNARYIIGSSGSQIFDTKIKKIIYSKHISNRIFNNILDICKQHEIQMIFWDNENYYYLFDWPINDIIFQYHFEDLKVKKEFPKKYDFEFIEPVKIELYPHNDADQKELNQIYSIIKDLKELKIIQTAALIEIEAELIDKGSAIQWMMSNIYANEETKLEDVMAIGDGNNDVPMIKLTNFGYALANSNQNVHNVAHFYTSSVEQNGVGEAIIDYLYRLKHIVKKYLLHDFKK</sequence>
<dbReference type="GO" id="GO:0005829">
    <property type="term" value="C:cytosol"/>
    <property type="evidence" value="ECO:0007669"/>
    <property type="project" value="TreeGrafter"/>
</dbReference>
<dbReference type="Gene3D" id="3.30.1240.10">
    <property type="match status" value="1"/>
</dbReference>
<keyword evidence="2" id="KW-0378">Hydrolase</keyword>
<dbReference type="PROSITE" id="PS01228">
    <property type="entry name" value="COF_1"/>
    <property type="match status" value="1"/>
</dbReference>
<dbReference type="InterPro" id="IPR006379">
    <property type="entry name" value="HAD-SF_hydro_IIB"/>
</dbReference>
<dbReference type="Pfam" id="PF08282">
    <property type="entry name" value="Hydrolase_3"/>
    <property type="match status" value="1"/>
</dbReference>
<accession>A0A2Z4NCW0</accession>
<dbReference type="InterPro" id="IPR023214">
    <property type="entry name" value="HAD_sf"/>
</dbReference>
<dbReference type="Proteomes" id="UP000250218">
    <property type="component" value="Chromosome"/>
</dbReference>
<reference evidence="3" key="1">
    <citation type="submission" date="2018-06" db="EMBL/GenBank/DDBJ databases">
        <title>Complete genome sequences of Mycoplasma anatis, M. anseris and M. cloacale type strains.</title>
        <authorList>
            <person name="Grozner D."/>
            <person name="Forro B."/>
            <person name="Sulyok K.M."/>
            <person name="Marton S."/>
            <person name="Kreizinger Z."/>
            <person name="Banyai K."/>
            <person name="Gyuranecz M."/>
        </authorList>
    </citation>
    <scope>NUCLEOTIDE SEQUENCE [LARGE SCALE GENOMIC DNA]</scope>
    <source>
        <strain evidence="3">ATCC 49234</strain>
    </source>
</reference>
<dbReference type="KEGG" id="mane:DP065_00850"/>
<dbReference type="GO" id="GO:0016791">
    <property type="term" value="F:phosphatase activity"/>
    <property type="evidence" value="ECO:0007669"/>
    <property type="project" value="TreeGrafter"/>
</dbReference>
<dbReference type="Gene3D" id="3.40.50.1000">
    <property type="entry name" value="HAD superfamily/HAD-like"/>
    <property type="match status" value="1"/>
</dbReference>
<gene>
    <name evidence="2" type="ORF">DP065_00850</name>
</gene>
<evidence type="ECO:0000313" key="3">
    <source>
        <dbReference type="Proteomes" id="UP000250218"/>
    </source>
</evidence>
<dbReference type="InterPro" id="IPR036412">
    <property type="entry name" value="HAD-like_sf"/>
</dbReference>
<dbReference type="NCBIfam" id="TIGR01484">
    <property type="entry name" value="HAD-SF-IIB"/>
    <property type="match status" value="1"/>
</dbReference>
<protein>
    <submittedName>
        <fullName evidence="2">HAD-IIB family hydrolase</fullName>
    </submittedName>
</protein>
<dbReference type="EMBL" id="CP030140">
    <property type="protein sequence ID" value="AWX69305.1"/>
    <property type="molecule type" value="Genomic_DNA"/>
</dbReference>
<keyword evidence="3" id="KW-1185">Reference proteome</keyword>
<dbReference type="GO" id="GO:0000287">
    <property type="term" value="F:magnesium ion binding"/>
    <property type="evidence" value="ECO:0007669"/>
    <property type="project" value="TreeGrafter"/>
</dbReference>
<dbReference type="PANTHER" id="PTHR10000:SF8">
    <property type="entry name" value="HAD SUPERFAMILY HYDROLASE-LIKE, TYPE 3"/>
    <property type="match status" value="1"/>
</dbReference>
<dbReference type="RefSeq" id="WP_033178751.1">
    <property type="nucleotide sequence ID" value="NZ_CP030140.1"/>
</dbReference>
<dbReference type="PANTHER" id="PTHR10000">
    <property type="entry name" value="PHOSPHOSERINE PHOSPHATASE"/>
    <property type="match status" value="1"/>
</dbReference>
<proteinExistence type="predicted"/>
<evidence type="ECO:0000313" key="2">
    <source>
        <dbReference type="EMBL" id="AWX69305.1"/>
    </source>
</evidence>
<dbReference type="SUPFAM" id="SSF56784">
    <property type="entry name" value="HAD-like"/>
    <property type="match status" value="1"/>
</dbReference>
<organism evidence="2 3">
    <name type="scientific">[Mycoplasma] anseris</name>
    <dbReference type="NCBI Taxonomy" id="92400"/>
    <lineage>
        <taxon>Bacteria</taxon>
        <taxon>Bacillati</taxon>
        <taxon>Mycoplasmatota</taxon>
        <taxon>Mycoplasmoidales</taxon>
        <taxon>Metamycoplasmataceae</taxon>
        <taxon>Metamycoplasma</taxon>
    </lineage>
</organism>
<name>A0A2Z4NCW0_9BACT</name>
<dbReference type="AlphaFoldDB" id="A0A2Z4NCW0"/>